<accession>A0A0N8GQ69</accession>
<keyword evidence="3" id="KW-0540">Nuclease</keyword>
<dbReference type="Gene3D" id="3.10.310.30">
    <property type="match status" value="1"/>
</dbReference>
<dbReference type="PANTHER" id="PTHR30255">
    <property type="entry name" value="SINGLE-STRANDED-DNA-SPECIFIC EXONUCLEASE RECJ"/>
    <property type="match status" value="1"/>
</dbReference>
<evidence type="ECO:0000259" key="8">
    <source>
        <dbReference type="Pfam" id="PF17768"/>
    </source>
</evidence>
<evidence type="ECO:0000313" key="9">
    <source>
        <dbReference type="EMBL" id="KPL82866.1"/>
    </source>
</evidence>
<dbReference type="GO" id="GO:0006281">
    <property type="term" value="P:DNA repair"/>
    <property type="evidence" value="ECO:0007669"/>
    <property type="project" value="InterPro"/>
</dbReference>
<feature type="domain" description="RecJ OB" evidence="8">
    <location>
        <begin position="456"/>
        <end position="559"/>
    </location>
</feature>
<comment type="similarity">
    <text evidence="1">Belongs to the RecJ family.</text>
</comment>
<dbReference type="AlphaFoldDB" id="A0A0N8GQ69"/>
<evidence type="ECO:0000259" key="7">
    <source>
        <dbReference type="Pfam" id="PF02272"/>
    </source>
</evidence>
<proteinExistence type="inferred from homology"/>
<evidence type="ECO:0000256" key="5">
    <source>
        <dbReference type="ARBA" id="ARBA00022839"/>
    </source>
</evidence>
<dbReference type="InterPro" id="IPR004610">
    <property type="entry name" value="RecJ"/>
</dbReference>
<dbReference type="STRING" id="869279.SE15_12545"/>
<dbReference type="GO" id="GO:0008409">
    <property type="term" value="F:5'-3' exonuclease activity"/>
    <property type="evidence" value="ECO:0007669"/>
    <property type="project" value="InterPro"/>
</dbReference>
<evidence type="ECO:0000259" key="6">
    <source>
        <dbReference type="Pfam" id="PF01368"/>
    </source>
</evidence>
<dbReference type="InterPro" id="IPR041122">
    <property type="entry name" value="RecJ_OB"/>
</dbReference>
<dbReference type="Pfam" id="PF01368">
    <property type="entry name" value="DHH"/>
    <property type="match status" value="1"/>
</dbReference>
<reference evidence="9 10" key="1">
    <citation type="submission" date="2015-07" db="EMBL/GenBank/DDBJ databases">
        <title>Whole genome sequence of Thermanaerothrix daxensis DSM 23592.</title>
        <authorList>
            <person name="Hemp J."/>
            <person name="Ward L.M."/>
            <person name="Pace L.A."/>
            <person name="Fischer W.W."/>
        </authorList>
    </citation>
    <scope>NUCLEOTIDE SEQUENCE [LARGE SCALE GENOMIC DNA]</scope>
    <source>
        <strain evidence="9 10">GNS-1</strain>
    </source>
</reference>
<dbReference type="PATRIC" id="fig|869279.4.peg.2132"/>
<dbReference type="SUPFAM" id="SSF64182">
    <property type="entry name" value="DHH phosphoesterases"/>
    <property type="match status" value="1"/>
</dbReference>
<keyword evidence="4" id="KW-0378">Hydrolase</keyword>
<feature type="domain" description="DHHA1" evidence="7">
    <location>
        <begin position="349"/>
        <end position="441"/>
    </location>
</feature>
<evidence type="ECO:0000256" key="1">
    <source>
        <dbReference type="ARBA" id="ARBA00005915"/>
    </source>
</evidence>
<dbReference type="GO" id="GO:0003676">
    <property type="term" value="F:nucleic acid binding"/>
    <property type="evidence" value="ECO:0007669"/>
    <property type="project" value="InterPro"/>
</dbReference>
<dbReference type="InterPro" id="IPR051673">
    <property type="entry name" value="SSDNA_exonuclease_RecJ"/>
</dbReference>
<protein>
    <recommendedName>
        <fullName evidence="2">Single-stranded-DNA-specific exonuclease RecJ</fullName>
    </recommendedName>
</protein>
<evidence type="ECO:0000256" key="4">
    <source>
        <dbReference type="ARBA" id="ARBA00022801"/>
    </source>
</evidence>
<dbReference type="RefSeq" id="WP_054522430.1">
    <property type="nucleotide sequence ID" value="NZ_LGKO01000005.1"/>
</dbReference>
<dbReference type="NCBIfam" id="TIGR00644">
    <property type="entry name" value="recJ"/>
    <property type="match status" value="1"/>
</dbReference>
<dbReference type="Proteomes" id="UP000050544">
    <property type="component" value="Unassembled WGS sequence"/>
</dbReference>
<dbReference type="InterPro" id="IPR038763">
    <property type="entry name" value="DHH_sf"/>
</dbReference>
<dbReference type="InterPro" id="IPR001667">
    <property type="entry name" value="DDH_dom"/>
</dbReference>
<dbReference type="InterPro" id="IPR003156">
    <property type="entry name" value="DHHA1_dom"/>
</dbReference>
<feature type="domain" description="DDH" evidence="6">
    <location>
        <begin position="80"/>
        <end position="231"/>
    </location>
</feature>
<dbReference type="Pfam" id="PF02272">
    <property type="entry name" value="DHHA1"/>
    <property type="match status" value="1"/>
</dbReference>
<gene>
    <name evidence="9" type="ORF">SE15_12545</name>
</gene>
<dbReference type="EMBL" id="LGKO01000005">
    <property type="protein sequence ID" value="KPL82866.1"/>
    <property type="molecule type" value="Genomic_DNA"/>
</dbReference>
<comment type="caution">
    <text evidence="9">The sequence shown here is derived from an EMBL/GenBank/DDBJ whole genome shotgun (WGS) entry which is preliminary data.</text>
</comment>
<name>A0A0N8GQ69_9CHLR</name>
<evidence type="ECO:0000256" key="2">
    <source>
        <dbReference type="ARBA" id="ARBA00019841"/>
    </source>
</evidence>
<dbReference type="GO" id="GO:0006310">
    <property type="term" value="P:DNA recombination"/>
    <property type="evidence" value="ECO:0007669"/>
    <property type="project" value="InterPro"/>
</dbReference>
<sequence>MPPRVEKRWEIYPPLPPAVDTALSAYPFPVRQLLYNRGIETHEQAEAFLSGEALLHNPWLLSDIGEAVERLLWGIDHGEQIIIYGDYDVDGVTASALLYEALQALGASHVRVYIPSRFDEGYGLNIAAIEELAGGGANLIVTVDCGIRSIDEVAYARQLGLDIIVTDHHHPQSELPPARVVVSPKRPADPYPEKHLAGVGVVYKLVQALFEQRPVPGVEPTDWLDLVALGTVADVVPLVGENRGLVRQGIVQMRQAKRMGLAALARVAGYDLTRVNAEAIGYILGPRLNASGRLETAMDAYQLLVARQPEVCAHLAQVLDNRNRERQRLTQEMQRRAEEIIHDPHSRTLLVVFEEGFNEGIVGLVASRLAEAYYRPAVVGVRGETFSKASCRSIPEFHITEALDQCADLLDRHGGHALAAGFTVRTERLSQLIERLEEVAEQTLRARVLKPVLRADLEISLSEMRPDLLVYLQQFEPFGLGNPEATFVSRGVEVRSARQVGAEGRHLSLKLSDGRFIYDAIAFGQGERLGEVTSRLDVVYSLGVNRYNGQETLQLTLRDFKPAE</sequence>
<evidence type="ECO:0000313" key="10">
    <source>
        <dbReference type="Proteomes" id="UP000050544"/>
    </source>
</evidence>
<organism evidence="9 10">
    <name type="scientific">Thermanaerothrix daxensis</name>
    <dbReference type="NCBI Taxonomy" id="869279"/>
    <lineage>
        <taxon>Bacteria</taxon>
        <taxon>Bacillati</taxon>
        <taxon>Chloroflexota</taxon>
        <taxon>Anaerolineae</taxon>
        <taxon>Anaerolineales</taxon>
        <taxon>Anaerolineaceae</taxon>
        <taxon>Thermanaerothrix</taxon>
    </lineage>
</organism>
<dbReference type="OrthoDB" id="9809852at2"/>
<keyword evidence="10" id="KW-1185">Reference proteome</keyword>
<dbReference type="PANTHER" id="PTHR30255:SF2">
    <property type="entry name" value="SINGLE-STRANDED-DNA-SPECIFIC EXONUCLEASE RECJ"/>
    <property type="match status" value="1"/>
</dbReference>
<dbReference type="Pfam" id="PF17768">
    <property type="entry name" value="RecJ_OB"/>
    <property type="match status" value="1"/>
</dbReference>
<evidence type="ECO:0000256" key="3">
    <source>
        <dbReference type="ARBA" id="ARBA00022722"/>
    </source>
</evidence>
<dbReference type="Gene3D" id="3.90.1640.30">
    <property type="match status" value="1"/>
</dbReference>
<keyword evidence="5" id="KW-0269">Exonuclease</keyword>